<dbReference type="Proteomes" id="UP000326364">
    <property type="component" value="Unassembled WGS sequence"/>
</dbReference>
<proteinExistence type="predicted"/>
<dbReference type="AlphaFoldDB" id="A0A5J5HU25"/>
<name>A0A5J5HU25_9SPHN</name>
<dbReference type="EMBL" id="VYQA01000024">
    <property type="protein sequence ID" value="KAA9024708.1"/>
    <property type="molecule type" value="Genomic_DNA"/>
</dbReference>
<keyword evidence="6" id="KW-1185">Reference proteome</keyword>
<dbReference type="NCBIfam" id="TIGR03741">
    <property type="entry name" value="PRTRC_E"/>
    <property type="match status" value="1"/>
</dbReference>
<feature type="signal peptide" evidence="2">
    <location>
        <begin position="1"/>
        <end position="16"/>
    </location>
</feature>
<dbReference type="InterPro" id="IPR022273">
    <property type="entry name" value="PRTRC_protein-E"/>
</dbReference>
<accession>A0A5J5HU25</accession>
<evidence type="ECO:0000313" key="4">
    <source>
        <dbReference type="EMBL" id="KAA9024708.1"/>
    </source>
</evidence>
<dbReference type="EMBL" id="VYQB01000024">
    <property type="protein sequence ID" value="KAA9012247.1"/>
    <property type="molecule type" value="Genomic_DNA"/>
</dbReference>
<protein>
    <submittedName>
        <fullName evidence="4">PRTRC system protein E</fullName>
    </submittedName>
</protein>
<gene>
    <name evidence="4" type="ORF">F4U95_21475</name>
    <name evidence="3" type="ORF">F4U96_21360</name>
</gene>
<evidence type="ECO:0000313" key="6">
    <source>
        <dbReference type="Proteomes" id="UP000326364"/>
    </source>
</evidence>
<feature type="chain" id="PRO_5023856061" evidence="2">
    <location>
        <begin position="17"/>
        <end position="140"/>
    </location>
</feature>
<comment type="caution">
    <text evidence="4">The sequence shown here is derived from an EMBL/GenBank/DDBJ whole genome shotgun (WGS) entry which is preliminary data.</text>
</comment>
<evidence type="ECO:0000313" key="3">
    <source>
        <dbReference type="EMBL" id="KAA9012247.1"/>
    </source>
</evidence>
<feature type="compositionally biased region" description="Low complexity" evidence="1">
    <location>
        <begin position="93"/>
        <end position="112"/>
    </location>
</feature>
<dbReference type="RefSeq" id="WP_120253363.1">
    <property type="nucleotide sequence ID" value="NZ_VYPZ01000028.1"/>
</dbReference>
<dbReference type="Proteomes" id="UP000325933">
    <property type="component" value="Unassembled WGS sequence"/>
</dbReference>
<reference evidence="5 6" key="1">
    <citation type="submission" date="2019-09" db="EMBL/GenBank/DDBJ databases">
        <authorList>
            <person name="Feng G."/>
        </authorList>
    </citation>
    <scope>NUCLEOTIDE SEQUENCE [LARGE SCALE GENOMIC DNA]</scope>
    <source>
        <strain evidence="4 5">KACC 19283</strain>
        <strain evidence="3 6">KACC 19284</strain>
    </source>
</reference>
<sequence>MLIASLLPLLSRYSLAFDLIAGPDDIVTLTVIPRKAVGDSQKLEASESRPISLTASAAEIDAELARGADGALGQLIATRRTLGDQIADQRASAEAARTVAAEAARPKAVARPTAPAHSAKPAVASNPPAGARADEPATLF</sequence>
<evidence type="ECO:0000313" key="5">
    <source>
        <dbReference type="Proteomes" id="UP000325933"/>
    </source>
</evidence>
<keyword evidence="2" id="KW-0732">Signal</keyword>
<feature type="region of interest" description="Disordered" evidence="1">
    <location>
        <begin position="93"/>
        <end position="140"/>
    </location>
</feature>
<organism evidence="4 5">
    <name type="scientific">Sphingobium limneticum</name>
    <dbReference type="NCBI Taxonomy" id="1007511"/>
    <lineage>
        <taxon>Bacteria</taxon>
        <taxon>Pseudomonadati</taxon>
        <taxon>Pseudomonadota</taxon>
        <taxon>Alphaproteobacteria</taxon>
        <taxon>Sphingomonadales</taxon>
        <taxon>Sphingomonadaceae</taxon>
        <taxon>Sphingobium</taxon>
    </lineage>
</organism>
<evidence type="ECO:0000256" key="2">
    <source>
        <dbReference type="SAM" id="SignalP"/>
    </source>
</evidence>
<evidence type="ECO:0000256" key="1">
    <source>
        <dbReference type="SAM" id="MobiDB-lite"/>
    </source>
</evidence>